<feature type="transmembrane region" description="Helical" evidence="5">
    <location>
        <begin position="7"/>
        <end position="27"/>
    </location>
</feature>
<keyword evidence="2 5" id="KW-0812">Transmembrane</keyword>
<reference evidence="6 7" key="1">
    <citation type="journal article" date="2018" name="Sci. Rep.">
        <title>Genome Features and Biochemical Characteristics of a Robust, Fast Growing and Naturally Transformable Cyanobacterium Synechococcus elongatus PCC 11801 Isolated from India.</title>
        <authorList>
            <person name="Jaiswal D."/>
            <person name="Sengupta A."/>
            <person name="Sohoni S."/>
            <person name="Sengupta S."/>
            <person name="Phadnavis A.G."/>
            <person name="Pakrasi H.B."/>
            <person name="Wangikar P.P."/>
        </authorList>
    </citation>
    <scope>NUCLEOTIDE SEQUENCE [LARGE SCALE GENOMIC DNA]</scope>
    <source>
        <strain evidence="6 7">PCC 11801</strain>
    </source>
</reference>
<dbReference type="Proteomes" id="UP000267249">
    <property type="component" value="Chromosome"/>
</dbReference>
<feature type="transmembrane region" description="Helical" evidence="5">
    <location>
        <begin position="142"/>
        <end position="161"/>
    </location>
</feature>
<comment type="subcellular location">
    <subcellularLocation>
        <location evidence="5">Cell membrane</location>
        <topology evidence="5">Multi-pass membrane protein</topology>
    </subcellularLocation>
</comment>
<feature type="transmembrane region" description="Helical" evidence="5">
    <location>
        <begin position="47"/>
        <end position="69"/>
    </location>
</feature>
<feature type="transmembrane region" description="Helical" evidence="5">
    <location>
        <begin position="226"/>
        <end position="244"/>
    </location>
</feature>
<dbReference type="HAMAP" id="MF_01600">
    <property type="entry name" value="UPF0182"/>
    <property type="match status" value="1"/>
</dbReference>
<dbReference type="GO" id="GO:0005886">
    <property type="term" value="C:plasma membrane"/>
    <property type="evidence" value="ECO:0007669"/>
    <property type="project" value="UniProtKB-SubCell"/>
</dbReference>
<evidence type="ECO:0000313" key="6">
    <source>
        <dbReference type="EMBL" id="WVS92356.1"/>
    </source>
</evidence>
<dbReference type="Pfam" id="PF03699">
    <property type="entry name" value="UPF0182"/>
    <property type="match status" value="1"/>
</dbReference>
<comment type="similarity">
    <text evidence="5">Belongs to the UPF0182 family.</text>
</comment>
<feature type="transmembrane region" description="Helical" evidence="5">
    <location>
        <begin position="90"/>
        <end position="113"/>
    </location>
</feature>
<dbReference type="InterPro" id="IPR005372">
    <property type="entry name" value="UPF0182"/>
</dbReference>
<proteinExistence type="inferred from homology"/>
<evidence type="ECO:0000313" key="7">
    <source>
        <dbReference type="Proteomes" id="UP000267249"/>
    </source>
</evidence>
<organism evidence="6 7">
    <name type="scientific">Synechococcus elongatus PCC 11801</name>
    <dbReference type="NCBI Taxonomy" id="2219813"/>
    <lineage>
        <taxon>Bacteria</taxon>
        <taxon>Bacillati</taxon>
        <taxon>Cyanobacteriota</taxon>
        <taxon>Cyanophyceae</taxon>
        <taxon>Synechococcales</taxon>
        <taxon>Synechococcaceae</taxon>
        <taxon>Synechococcus</taxon>
    </lineage>
</organism>
<name>A0AAQ3MCC4_SYNEL</name>
<dbReference type="RefSeq" id="WP_370538879.1">
    <property type="nucleotide sequence ID" value="NZ_CP030139.2"/>
</dbReference>
<dbReference type="PANTHER" id="PTHR39344">
    <property type="entry name" value="UPF0182 PROTEIN SLL1060"/>
    <property type="match status" value="1"/>
</dbReference>
<dbReference type="GO" id="GO:0005576">
    <property type="term" value="C:extracellular region"/>
    <property type="evidence" value="ECO:0007669"/>
    <property type="project" value="TreeGrafter"/>
</dbReference>
<feature type="transmembrane region" description="Helical" evidence="5">
    <location>
        <begin position="166"/>
        <end position="183"/>
    </location>
</feature>
<keyword evidence="1 5" id="KW-1003">Cell membrane</keyword>
<feature type="transmembrane region" description="Helical" evidence="5">
    <location>
        <begin position="264"/>
        <end position="283"/>
    </location>
</feature>
<dbReference type="AlphaFoldDB" id="A0AAQ3MCC4"/>
<dbReference type="PANTHER" id="PTHR39344:SF1">
    <property type="entry name" value="UPF0182 PROTEIN SLL1060"/>
    <property type="match status" value="1"/>
</dbReference>
<protein>
    <recommendedName>
        <fullName evidence="5">UPF0182 protein DOP62_06775</fullName>
    </recommendedName>
</protein>
<gene>
    <name evidence="6" type="ORF">DOP62_06775</name>
</gene>
<evidence type="ECO:0000256" key="1">
    <source>
        <dbReference type="ARBA" id="ARBA00022475"/>
    </source>
</evidence>
<dbReference type="EMBL" id="CP030139">
    <property type="protein sequence ID" value="WVS92356.1"/>
    <property type="molecule type" value="Genomic_DNA"/>
</dbReference>
<evidence type="ECO:0000256" key="4">
    <source>
        <dbReference type="ARBA" id="ARBA00023136"/>
    </source>
</evidence>
<evidence type="ECO:0000256" key="5">
    <source>
        <dbReference type="HAMAP-Rule" id="MF_01600"/>
    </source>
</evidence>
<keyword evidence="4 5" id="KW-0472">Membrane</keyword>
<accession>A0AAQ3MCC4</accession>
<evidence type="ECO:0000256" key="2">
    <source>
        <dbReference type="ARBA" id="ARBA00022692"/>
    </source>
</evidence>
<sequence length="945" mass="106813">MPRHWSRWGIAIAAILLGLGMLTRIHVETLWFAELGIPTVFLRRLGVQVLLFSVAGLAIAAWIGGNLRWAARLQATLPDRSAPRLQLTGLLTVLSLLWLALLALTTQAVIAAWTCQDGGALPLLPKILTLDWLQSPLITERTWPLGWGLVIGLGSLVLFLWRPWPILIGLSTITSLAIALFTSREWLRIWPALAAESVSDRDPIFQQDLAFYLFRLPALEVLQFDLWIALAFSFCAVLAIYYLANHSVSNAEFRGFAPTQQRHLVRLTVAIALFLIGHCWLAQRELLFSELGAVYGIGFTDRWIKLPLLRIWMALFGIAAIALFWKTRRGLLSSRWIRNLQLGAIASVLIWVTLPAIVQQLVVQPNELARELPYLKQAIVFTRRAFGLDQIETQTFDPQPSLNRAVLRANRETVQNIRLWDTRPLLQSNRQLQQIRLYYSFPTAQIDRYLLQTSFGKALQQVIIAARELDYTAIPAAAKTWVNEHLIYTHGYGFTLSPVNSSAPDGLPHYFVKDIGANTRINGDASLGISAEAVKAAISVENPRIYYGQLTRNYVFTPSRTQELDYPSGNDNAYNVYDGSGGVQLGNYAQRLLFALYLRDWRLPFSGDLTAQTRVLFRRQIKDRVRAIAPFLRYDAEPYLVTVNSESAATAGLGQSSLFWILDAYTVSDRYPYADPGEQPFNYIRNSVKVVIDAYNGSAKFYIVDPSDPLIRTWSRLFPTLFQPLDAMAPILRSHLRYPTDLFKAQSSQLLTYHVLDPQVFYNRDDQWAYPLEIYAGETATVQPYYLITRLPTAEGEEFLILTPFTPLGRNNMIAWLAGRSDGDQYGRLLLYEFPRQRLIFGPEQITARINQDPRISEQITLWNREGSRAAEGNLLVIPIEQSLLYVEPLYLEASRNSLPALTRVIAAYQDRIVMTPSLVESLKQLFPEPNLAAEPTAIAPSETD</sequence>
<keyword evidence="3 5" id="KW-1133">Transmembrane helix</keyword>
<evidence type="ECO:0000256" key="3">
    <source>
        <dbReference type="ARBA" id="ARBA00022989"/>
    </source>
</evidence>
<feature type="transmembrane region" description="Helical" evidence="5">
    <location>
        <begin position="337"/>
        <end position="358"/>
    </location>
</feature>
<dbReference type="NCBIfam" id="NF002707">
    <property type="entry name" value="PRK02509.1"/>
    <property type="match status" value="1"/>
</dbReference>
<feature type="transmembrane region" description="Helical" evidence="5">
    <location>
        <begin position="303"/>
        <end position="325"/>
    </location>
</feature>